<gene>
    <name evidence="2" type="ORF">SVIO_015230</name>
</gene>
<feature type="compositionally biased region" description="Low complexity" evidence="1">
    <location>
        <begin position="68"/>
        <end position="86"/>
    </location>
</feature>
<sequence>MAGGFCDGSDDAPAGIEALLKEAVRRLGERDLLGQAAAHTFGLLPDRRGAPAHDRRKVAAAVYGVTPSGSASTRNRRSSSSSPRPY</sequence>
<organism evidence="2 3">
    <name type="scientific">Streptomyces violaceusniger</name>
    <dbReference type="NCBI Taxonomy" id="68280"/>
    <lineage>
        <taxon>Bacteria</taxon>
        <taxon>Bacillati</taxon>
        <taxon>Actinomycetota</taxon>
        <taxon>Actinomycetes</taxon>
        <taxon>Kitasatosporales</taxon>
        <taxon>Streptomycetaceae</taxon>
        <taxon>Streptomyces</taxon>
        <taxon>Streptomyces violaceusniger group</taxon>
    </lineage>
</organism>
<proteinExistence type="predicted"/>
<keyword evidence="3" id="KW-1185">Reference proteome</keyword>
<evidence type="ECO:0000313" key="2">
    <source>
        <dbReference type="EMBL" id="GDY50900.1"/>
    </source>
</evidence>
<dbReference type="Proteomes" id="UP000301309">
    <property type="component" value="Unassembled WGS sequence"/>
</dbReference>
<reference evidence="2 3" key="1">
    <citation type="journal article" date="2020" name="Int. J. Syst. Evol. Microbiol.">
        <title>Reclassification of Streptomyces castelarensis and Streptomyces sporoclivatus as later heterotypic synonyms of Streptomyces antimycoticus.</title>
        <authorList>
            <person name="Komaki H."/>
            <person name="Tamura T."/>
        </authorList>
    </citation>
    <scope>NUCLEOTIDE SEQUENCE [LARGE SCALE GENOMIC DNA]</scope>
    <source>
        <strain evidence="2 3">NBRC 13459</strain>
    </source>
</reference>
<comment type="caution">
    <text evidence="2">The sequence shown here is derived from an EMBL/GenBank/DDBJ whole genome shotgun (WGS) entry which is preliminary data.</text>
</comment>
<evidence type="ECO:0000256" key="1">
    <source>
        <dbReference type="SAM" id="MobiDB-lite"/>
    </source>
</evidence>
<feature type="region of interest" description="Disordered" evidence="1">
    <location>
        <begin position="61"/>
        <end position="86"/>
    </location>
</feature>
<evidence type="ECO:0000313" key="3">
    <source>
        <dbReference type="Proteomes" id="UP000301309"/>
    </source>
</evidence>
<dbReference type="AlphaFoldDB" id="A0A4D4KWF6"/>
<dbReference type="EMBL" id="BJHW01000001">
    <property type="protein sequence ID" value="GDY50900.1"/>
    <property type="molecule type" value="Genomic_DNA"/>
</dbReference>
<name>A0A4D4KWF6_STRVO</name>
<protein>
    <submittedName>
        <fullName evidence="2">Uncharacterized protein</fullName>
    </submittedName>
</protein>
<accession>A0A4D4KWF6</accession>